<evidence type="ECO:0008006" key="2">
    <source>
        <dbReference type="Google" id="ProtNLM"/>
    </source>
</evidence>
<name>X1FAK1_9ZZZZ</name>
<protein>
    <recommendedName>
        <fullName evidence="2">DUF35 domain-containing protein</fullName>
    </recommendedName>
</protein>
<organism evidence="1">
    <name type="scientific">marine sediment metagenome</name>
    <dbReference type="NCBI Taxonomy" id="412755"/>
    <lineage>
        <taxon>unclassified sequences</taxon>
        <taxon>metagenomes</taxon>
        <taxon>ecological metagenomes</taxon>
    </lineage>
</organism>
<gene>
    <name evidence="1" type="ORF">S01H4_57124</name>
</gene>
<comment type="caution">
    <text evidence="1">The sequence shown here is derived from an EMBL/GenBank/DDBJ whole genome shotgun (WGS) entry which is preliminary data.</text>
</comment>
<dbReference type="EMBL" id="BART01033192">
    <property type="protein sequence ID" value="GAH17793.1"/>
    <property type="molecule type" value="Genomic_DNA"/>
</dbReference>
<sequence>MRMNLVCLLMVPFFKSGDLPPSGYLDWHEWARVQLKGGLKQRRCPKCKLWRFPQEFPCKCEAFKKESVNSLASKHFYSYWRPRQGV</sequence>
<proteinExistence type="predicted"/>
<evidence type="ECO:0000313" key="1">
    <source>
        <dbReference type="EMBL" id="GAH17793.1"/>
    </source>
</evidence>
<accession>X1FAK1</accession>
<dbReference type="AlphaFoldDB" id="X1FAK1"/>
<reference evidence="1" key="1">
    <citation type="journal article" date="2014" name="Front. Microbiol.">
        <title>High frequency of phylogenetically diverse reductive dehalogenase-homologous genes in deep subseafloor sedimentary metagenomes.</title>
        <authorList>
            <person name="Kawai M."/>
            <person name="Futagami T."/>
            <person name="Toyoda A."/>
            <person name="Takaki Y."/>
            <person name="Nishi S."/>
            <person name="Hori S."/>
            <person name="Arai W."/>
            <person name="Tsubouchi T."/>
            <person name="Morono Y."/>
            <person name="Uchiyama I."/>
            <person name="Ito T."/>
            <person name="Fujiyama A."/>
            <person name="Inagaki F."/>
            <person name="Takami H."/>
        </authorList>
    </citation>
    <scope>NUCLEOTIDE SEQUENCE</scope>
    <source>
        <strain evidence="1">Expedition CK06-06</strain>
    </source>
</reference>